<protein>
    <recommendedName>
        <fullName evidence="3">ribonuclease H</fullName>
        <ecNumber evidence="3">3.1.26.4</ecNumber>
    </recommendedName>
</protein>
<reference evidence="10" key="1">
    <citation type="journal article" date="2022" name="bioRxiv">
        <title>Genomics of Preaxostyla Flagellates Illuminates Evolutionary Transitions and the Path Towards Mitochondrial Loss.</title>
        <authorList>
            <person name="Novak L.V.F."/>
            <person name="Treitli S.C."/>
            <person name="Pyrih J."/>
            <person name="Halakuc P."/>
            <person name="Pipaliya S.V."/>
            <person name="Vacek V."/>
            <person name="Brzon O."/>
            <person name="Soukal P."/>
            <person name="Eme L."/>
            <person name="Dacks J.B."/>
            <person name="Karnkowska A."/>
            <person name="Elias M."/>
            <person name="Hampl V."/>
        </authorList>
    </citation>
    <scope>NUCLEOTIDE SEQUENCE</scope>
    <source>
        <strain evidence="10">RCP-MX</strain>
    </source>
</reference>
<evidence type="ECO:0000256" key="3">
    <source>
        <dbReference type="ARBA" id="ARBA00012180"/>
    </source>
</evidence>
<evidence type="ECO:0000256" key="7">
    <source>
        <dbReference type="ARBA" id="ARBA00022801"/>
    </source>
</evidence>
<dbReference type="Proteomes" id="UP001141327">
    <property type="component" value="Unassembled WGS sequence"/>
</dbReference>
<keyword evidence="6" id="KW-0255">Endonuclease</keyword>
<name>A0ABQ8ULL6_9EUKA</name>
<accession>A0ABQ8ULL6</accession>
<dbReference type="Gene3D" id="3.30.420.10">
    <property type="entry name" value="Ribonuclease H-like superfamily/Ribonuclease H"/>
    <property type="match status" value="1"/>
</dbReference>
<evidence type="ECO:0000313" key="11">
    <source>
        <dbReference type="Proteomes" id="UP001141327"/>
    </source>
</evidence>
<dbReference type="EMBL" id="JAPMOS010000015">
    <property type="protein sequence ID" value="KAJ4460091.1"/>
    <property type="molecule type" value="Genomic_DNA"/>
</dbReference>
<keyword evidence="11" id="KW-1185">Reference proteome</keyword>
<dbReference type="Pfam" id="PF00075">
    <property type="entry name" value="RNase_H"/>
    <property type="match status" value="1"/>
</dbReference>
<dbReference type="InterPro" id="IPR012337">
    <property type="entry name" value="RNaseH-like_sf"/>
</dbReference>
<dbReference type="EC" id="3.1.26.4" evidence="3"/>
<comment type="similarity">
    <text evidence="2">Belongs to the RNase H family.</text>
</comment>
<dbReference type="InterPro" id="IPR050092">
    <property type="entry name" value="RNase_H"/>
</dbReference>
<feature type="domain" description="RNase H type-1" evidence="9">
    <location>
        <begin position="129"/>
        <end position="271"/>
    </location>
</feature>
<dbReference type="PROSITE" id="PS50879">
    <property type="entry name" value="RNASE_H_1"/>
    <property type="match status" value="1"/>
</dbReference>
<proteinExistence type="inferred from homology"/>
<dbReference type="PANTHER" id="PTHR10642:SF26">
    <property type="entry name" value="RIBONUCLEASE H1"/>
    <property type="match status" value="1"/>
</dbReference>
<dbReference type="PANTHER" id="PTHR10642">
    <property type="entry name" value="RIBONUCLEASE H1"/>
    <property type="match status" value="1"/>
</dbReference>
<dbReference type="InterPro" id="IPR002156">
    <property type="entry name" value="RNaseH_domain"/>
</dbReference>
<keyword evidence="5" id="KW-0479">Metal-binding</keyword>
<evidence type="ECO:0000256" key="4">
    <source>
        <dbReference type="ARBA" id="ARBA00022722"/>
    </source>
</evidence>
<dbReference type="CDD" id="cd09280">
    <property type="entry name" value="RNase_HI_eukaryote_like"/>
    <property type="match status" value="1"/>
</dbReference>
<evidence type="ECO:0000256" key="1">
    <source>
        <dbReference type="ARBA" id="ARBA00000077"/>
    </source>
</evidence>
<dbReference type="InterPro" id="IPR036397">
    <property type="entry name" value="RNaseH_sf"/>
</dbReference>
<feature type="region of interest" description="Disordered" evidence="8">
    <location>
        <begin position="100"/>
        <end position="132"/>
    </location>
</feature>
<comment type="caution">
    <text evidence="10">The sequence shown here is derived from an EMBL/GenBank/DDBJ whole genome shotgun (WGS) entry which is preliminary data.</text>
</comment>
<evidence type="ECO:0000259" key="9">
    <source>
        <dbReference type="PROSITE" id="PS50879"/>
    </source>
</evidence>
<evidence type="ECO:0000256" key="2">
    <source>
        <dbReference type="ARBA" id="ARBA00005300"/>
    </source>
</evidence>
<sequence>MPSALKSLLLSKRNVKGRELLWMAILKTLTLSLRRQPYAPLCRCRIPAARYLCHKEDSPYQGKFFFTCAQRRCKFWQLDDLPTTATATTPARVGSTIVIDDDSGDDGAAAESPEAEAEVAAPKRSRQETPGVTTVFTDGSCVGNGSASATGGIAVYFGPADPRNIGRRLPATEFQPATNQRAELMALIAALQETTGPLIIKTDSKYSQQIYHTWLPMWIKKDKVDEMKNPDLIKALWALGQGRQVRIEHVRGHRGLSGNEAADRLANQGRLNCDEPPYTINSKTRADIACLRRDTPPPGPPSEF</sequence>
<comment type="catalytic activity">
    <reaction evidence="1">
        <text>Endonucleolytic cleavage to 5'-phosphomonoester.</text>
        <dbReference type="EC" id="3.1.26.4"/>
    </reaction>
</comment>
<keyword evidence="4" id="KW-0540">Nuclease</keyword>
<evidence type="ECO:0000256" key="6">
    <source>
        <dbReference type="ARBA" id="ARBA00022759"/>
    </source>
</evidence>
<dbReference type="SUPFAM" id="SSF53098">
    <property type="entry name" value="Ribonuclease H-like"/>
    <property type="match status" value="1"/>
</dbReference>
<evidence type="ECO:0000256" key="5">
    <source>
        <dbReference type="ARBA" id="ARBA00022723"/>
    </source>
</evidence>
<evidence type="ECO:0000256" key="8">
    <source>
        <dbReference type="SAM" id="MobiDB-lite"/>
    </source>
</evidence>
<evidence type="ECO:0000313" key="10">
    <source>
        <dbReference type="EMBL" id="KAJ4460091.1"/>
    </source>
</evidence>
<keyword evidence="7" id="KW-0378">Hydrolase</keyword>
<gene>
    <name evidence="10" type="ORF">PAPYR_3817</name>
</gene>
<organism evidence="10 11">
    <name type="scientific">Paratrimastix pyriformis</name>
    <dbReference type="NCBI Taxonomy" id="342808"/>
    <lineage>
        <taxon>Eukaryota</taxon>
        <taxon>Metamonada</taxon>
        <taxon>Preaxostyla</taxon>
        <taxon>Paratrimastigidae</taxon>
        <taxon>Paratrimastix</taxon>
    </lineage>
</organism>